<evidence type="ECO:0000313" key="11">
    <source>
        <dbReference type="EMBL" id="KAK4117077.1"/>
    </source>
</evidence>
<dbReference type="RefSeq" id="XP_064674647.1">
    <property type="nucleotide sequence ID" value="XM_064810699.1"/>
</dbReference>
<name>A0AAN6TM70_9PEZI</name>
<dbReference type="GO" id="GO:0006826">
    <property type="term" value="P:iron ion transport"/>
    <property type="evidence" value="ECO:0007669"/>
    <property type="project" value="TreeGrafter"/>
</dbReference>
<feature type="transmembrane region" description="Helical" evidence="9">
    <location>
        <begin position="200"/>
        <end position="218"/>
    </location>
</feature>
<evidence type="ECO:0000256" key="7">
    <source>
        <dbReference type="ARBA" id="ARBA00023180"/>
    </source>
</evidence>
<feature type="transmembrane region" description="Helical" evidence="9">
    <location>
        <begin position="238"/>
        <end position="260"/>
    </location>
</feature>
<dbReference type="SFLD" id="SFLDS00052">
    <property type="entry name" value="Ferric_Reductase_Domain"/>
    <property type="match status" value="1"/>
</dbReference>
<dbReference type="InterPro" id="IPR051410">
    <property type="entry name" value="Ferric/Cupric_Reductase"/>
</dbReference>
<gene>
    <name evidence="11" type="ORF">N656DRAFT_697309</name>
</gene>
<feature type="non-terminal residue" evidence="11">
    <location>
        <position position="1"/>
    </location>
</feature>
<feature type="transmembrane region" description="Helical" evidence="9">
    <location>
        <begin position="293"/>
        <end position="312"/>
    </location>
</feature>
<dbReference type="SUPFAM" id="SSF52343">
    <property type="entry name" value="Ferredoxin reductase-like, C-terminal NADP-linked domain"/>
    <property type="match status" value="1"/>
</dbReference>
<feature type="compositionally biased region" description="Polar residues" evidence="8">
    <location>
        <begin position="521"/>
        <end position="536"/>
    </location>
</feature>
<dbReference type="GeneID" id="89934824"/>
<dbReference type="GO" id="GO:0005886">
    <property type="term" value="C:plasma membrane"/>
    <property type="evidence" value="ECO:0007669"/>
    <property type="project" value="TreeGrafter"/>
</dbReference>
<organism evidence="11 12">
    <name type="scientific">Canariomyces notabilis</name>
    <dbReference type="NCBI Taxonomy" id="2074819"/>
    <lineage>
        <taxon>Eukaryota</taxon>
        <taxon>Fungi</taxon>
        <taxon>Dikarya</taxon>
        <taxon>Ascomycota</taxon>
        <taxon>Pezizomycotina</taxon>
        <taxon>Sordariomycetes</taxon>
        <taxon>Sordariomycetidae</taxon>
        <taxon>Sordariales</taxon>
        <taxon>Chaetomiaceae</taxon>
        <taxon>Canariomyces</taxon>
    </lineage>
</organism>
<dbReference type="PANTHER" id="PTHR32361:SF9">
    <property type="entry name" value="FERRIC REDUCTASE TRANSMEMBRANE COMPONENT 3-RELATED"/>
    <property type="match status" value="1"/>
</dbReference>
<evidence type="ECO:0000256" key="8">
    <source>
        <dbReference type="SAM" id="MobiDB-lite"/>
    </source>
</evidence>
<dbReference type="PROSITE" id="PS51384">
    <property type="entry name" value="FAD_FR"/>
    <property type="match status" value="1"/>
</dbReference>
<dbReference type="GO" id="GO:0000293">
    <property type="term" value="F:ferric-chelate reductase activity"/>
    <property type="evidence" value="ECO:0007669"/>
    <property type="project" value="TreeGrafter"/>
</dbReference>
<keyword evidence="7" id="KW-0325">Glycoprotein</keyword>
<dbReference type="CDD" id="cd06186">
    <property type="entry name" value="NOX_Duox_like_FAD_NADP"/>
    <property type="match status" value="1"/>
</dbReference>
<feature type="transmembrane region" description="Helical" evidence="9">
    <location>
        <begin position="150"/>
        <end position="172"/>
    </location>
</feature>
<feature type="region of interest" description="Disordered" evidence="8">
    <location>
        <begin position="512"/>
        <end position="536"/>
    </location>
</feature>
<reference evidence="11" key="2">
    <citation type="submission" date="2023-05" db="EMBL/GenBank/DDBJ databases">
        <authorList>
            <consortium name="Lawrence Berkeley National Laboratory"/>
            <person name="Steindorff A."/>
            <person name="Hensen N."/>
            <person name="Bonometti L."/>
            <person name="Westerberg I."/>
            <person name="Brannstrom I.O."/>
            <person name="Guillou S."/>
            <person name="Cros-Aarteil S."/>
            <person name="Calhoun S."/>
            <person name="Haridas S."/>
            <person name="Kuo A."/>
            <person name="Mondo S."/>
            <person name="Pangilinan J."/>
            <person name="Riley R."/>
            <person name="Labutti K."/>
            <person name="Andreopoulos B."/>
            <person name="Lipzen A."/>
            <person name="Chen C."/>
            <person name="Yanf M."/>
            <person name="Daum C."/>
            <person name="Ng V."/>
            <person name="Clum A."/>
            <person name="Ohm R."/>
            <person name="Martin F."/>
            <person name="Silar P."/>
            <person name="Natvig D."/>
            <person name="Lalanne C."/>
            <person name="Gautier V."/>
            <person name="Ament-Velasquez S.L."/>
            <person name="Kruys A."/>
            <person name="Hutchinson M.I."/>
            <person name="Powell A.J."/>
            <person name="Barry K."/>
            <person name="Miller A.N."/>
            <person name="Grigoriev I.V."/>
            <person name="Debuchy R."/>
            <person name="Gladieux P."/>
            <person name="Thoren M.H."/>
            <person name="Johannesson H."/>
        </authorList>
    </citation>
    <scope>NUCLEOTIDE SEQUENCE</scope>
    <source>
        <strain evidence="11">CBS 508.74</strain>
    </source>
</reference>
<comment type="subcellular location">
    <subcellularLocation>
        <location evidence="1">Membrane</location>
        <topology evidence="1">Multi-pass membrane protein</topology>
    </subcellularLocation>
</comment>
<reference evidence="11" key="1">
    <citation type="journal article" date="2023" name="Mol. Phylogenet. Evol.">
        <title>Genome-scale phylogeny and comparative genomics of the fungal order Sordariales.</title>
        <authorList>
            <person name="Hensen N."/>
            <person name="Bonometti L."/>
            <person name="Westerberg I."/>
            <person name="Brannstrom I.O."/>
            <person name="Guillou S."/>
            <person name="Cros-Aarteil S."/>
            <person name="Calhoun S."/>
            <person name="Haridas S."/>
            <person name="Kuo A."/>
            <person name="Mondo S."/>
            <person name="Pangilinan J."/>
            <person name="Riley R."/>
            <person name="LaButti K."/>
            <person name="Andreopoulos B."/>
            <person name="Lipzen A."/>
            <person name="Chen C."/>
            <person name="Yan M."/>
            <person name="Daum C."/>
            <person name="Ng V."/>
            <person name="Clum A."/>
            <person name="Steindorff A."/>
            <person name="Ohm R.A."/>
            <person name="Martin F."/>
            <person name="Silar P."/>
            <person name="Natvig D.O."/>
            <person name="Lalanne C."/>
            <person name="Gautier V."/>
            <person name="Ament-Velasquez S.L."/>
            <person name="Kruys A."/>
            <person name="Hutchinson M.I."/>
            <person name="Powell A.J."/>
            <person name="Barry K."/>
            <person name="Miller A.N."/>
            <person name="Grigoriev I.V."/>
            <person name="Debuchy R."/>
            <person name="Gladieux P."/>
            <person name="Hiltunen Thoren M."/>
            <person name="Johannesson H."/>
        </authorList>
    </citation>
    <scope>NUCLEOTIDE SEQUENCE</scope>
    <source>
        <strain evidence="11">CBS 508.74</strain>
    </source>
</reference>
<evidence type="ECO:0000256" key="4">
    <source>
        <dbReference type="ARBA" id="ARBA00022989"/>
    </source>
</evidence>
<feature type="transmembrane region" description="Helical" evidence="9">
    <location>
        <begin position="20"/>
        <end position="40"/>
    </location>
</feature>
<evidence type="ECO:0000313" key="12">
    <source>
        <dbReference type="Proteomes" id="UP001302812"/>
    </source>
</evidence>
<comment type="caution">
    <text evidence="11">The sequence shown here is derived from an EMBL/GenBank/DDBJ whole genome shotgun (WGS) entry which is preliminary data.</text>
</comment>
<evidence type="ECO:0000259" key="10">
    <source>
        <dbReference type="PROSITE" id="PS51384"/>
    </source>
</evidence>
<dbReference type="InterPro" id="IPR017927">
    <property type="entry name" value="FAD-bd_FR_type"/>
</dbReference>
<keyword evidence="12" id="KW-1185">Reference proteome</keyword>
<protein>
    <recommendedName>
        <fullName evidence="10">FAD-binding FR-type domain-containing protein</fullName>
    </recommendedName>
</protein>
<dbReference type="PANTHER" id="PTHR32361">
    <property type="entry name" value="FERRIC/CUPRIC REDUCTASE TRANSMEMBRANE COMPONENT"/>
    <property type="match status" value="1"/>
</dbReference>
<evidence type="ECO:0000256" key="2">
    <source>
        <dbReference type="ARBA" id="ARBA00022448"/>
    </source>
</evidence>
<accession>A0AAN6TM70</accession>
<evidence type="ECO:0000256" key="5">
    <source>
        <dbReference type="ARBA" id="ARBA00023065"/>
    </source>
</evidence>
<dbReference type="Pfam" id="PF01794">
    <property type="entry name" value="Ferric_reduct"/>
    <property type="match status" value="1"/>
</dbReference>
<evidence type="ECO:0000256" key="1">
    <source>
        <dbReference type="ARBA" id="ARBA00004141"/>
    </source>
</evidence>
<sequence length="653" mass="72965">PDKVEYVRQVIDALYQARAIVASYNIVLLSVILILAVLHWRQRRRDKHKWLRLREPPENSTDGICCPSDAVEDIDVERAPLLAGRPTQNFKGNMKNVLGRRISSWLIRQPPPLPIVNRTLPSNATSLFVLAWVALNVFIHFFRLPLRWDFFFIFADRAGFVFIVNLPLLYLLSAKNQPLRKLTGYSYEALNLFHRRVGELMCFEAAVHFIGMLVWQFVLAEDWLLATHSPKAYFTHPLILFGVGTLTCYEVLFFTSLASFRQRWYELFLATHVLLQVSALVFLWFHYETSHPYVVFSLIIFLADRFIWRLLLKRANLIATIHLLDKETYLLSADWPIPSDGTPPEQSKSSRLLPLGYKSILHGWDPTDHVFLTVPALGPSYALQAHPFTIASAAPGRPQHHRLLNSSSSAPASNKDDSVQIHASLTLLIRAHRGFTSDLLRYAQQQQEKQQDQSQPGPLRLSVQLDGPYGSPHALDMLRASSCAVLVAGGSGIAVVLPLVWALLHDHGHHADGGGDHDDNTNSSVRACSSSRTQTPMTRRTPARVCLLWVTHTREHRAWVPGGQLDELAASPGVDLVIPEPTAEAGRPDVAGTVKRWIENAAAAGDDGFDGGEREVGVLVSGPDGLNRTVRNVCADAVGRGRPVRVAVEKFGW</sequence>
<dbReference type="GO" id="GO:0015677">
    <property type="term" value="P:copper ion import"/>
    <property type="evidence" value="ECO:0007669"/>
    <property type="project" value="TreeGrafter"/>
</dbReference>
<feature type="domain" description="FAD-binding FR-type" evidence="10">
    <location>
        <begin position="305"/>
        <end position="475"/>
    </location>
</feature>
<dbReference type="AlphaFoldDB" id="A0AAN6TM70"/>
<proteinExistence type="predicted"/>
<dbReference type="Proteomes" id="UP001302812">
    <property type="component" value="Unassembled WGS sequence"/>
</dbReference>
<dbReference type="Gene3D" id="3.40.50.80">
    <property type="entry name" value="Nucleotide-binding domain of ferredoxin-NADP reductase (FNR) module"/>
    <property type="match status" value="1"/>
</dbReference>
<dbReference type="EMBL" id="MU853332">
    <property type="protein sequence ID" value="KAK4117077.1"/>
    <property type="molecule type" value="Genomic_DNA"/>
</dbReference>
<feature type="region of interest" description="Disordered" evidence="8">
    <location>
        <begin position="443"/>
        <end position="466"/>
    </location>
</feature>
<keyword evidence="2" id="KW-0813">Transport</keyword>
<feature type="transmembrane region" description="Helical" evidence="9">
    <location>
        <begin position="483"/>
        <end position="504"/>
    </location>
</feature>
<dbReference type="InterPro" id="IPR039261">
    <property type="entry name" value="FNR_nucleotide-bd"/>
</dbReference>
<keyword evidence="4 9" id="KW-1133">Transmembrane helix</keyword>
<dbReference type="SFLD" id="SFLDG01168">
    <property type="entry name" value="Ferric_reductase_subgroup_(FRE"/>
    <property type="match status" value="1"/>
</dbReference>
<dbReference type="GO" id="GO:0006879">
    <property type="term" value="P:intracellular iron ion homeostasis"/>
    <property type="evidence" value="ECO:0007669"/>
    <property type="project" value="TreeGrafter"/>
</dbReference>
<keyword evidence="5" id="KW-0406">Ion transport</keyword>
<keyword evidence="6 9" id="KW-0472">Membrane</keyword>
<feature type="transmembrane region" description="Helical" evidence="9">
    <location>
        <begin position="127"/>
        <end position="144"/>
    </location>
</feature>
<dbReference type="InterPro" id="IPR013130">
    <property type="entry name" value="Fe3_Rdtase_TM_dom"/>
</dbReference>
<feature type="compositionally biased region" description="Low complexity" evidence="8">
    <location>
        <begin position="444"/>
        <end position="455"/>
    </location>
</feature>
<evidence type="ECO:0000256" key="3">
    <source>
        <dbReference type="ARBA" id="ARBA00022692"/>
    </source>
</evidence>
<keyword evidence="3 9" id="KW-0812">Transmembrane</keyword>
<feature type="non-terminal residue" evidence="11">
    <location>
        <position position="653"/>
    </location>
</feature>
<evidence type="ECO:0000256" key="6">
    <source>
        <dbReference type="ARBA" id="ARBA00023136"/>
    </source>
</evidence>
<evidence type="ECO:0000256" key="9">
    <source>
        <dbReference type="SAM" id="Phobius"/>
    </source>
</evidence>
<feature type="transmembrane region" description="Helical" evidence="9">
    <location>
        <begin position="267"/>
        <end position="287"/>
    </location>
</feature>